<keyword evidence="2" id="KW-1185">Reference proteome</keyword>
<dbReference type="Proteomes" id="UP000735302">
    <property type="component" value="Unassembled WGS sequence"/>
</dbReference>
<evidence type="ECO:0000313" key="2">
    <source>
        <dbReference type="Proteomes" id="UP000735302"/>
    </source>
</evidence>
<dbReference type="EMBL" id="BLXT01002253">
    <property type="protein sequence ID" value="GFN92522.1"/>
    <property type="molecule type" value="Genomic_DNA"/>
</dbReference>
<protein>
    <submittedName>
        <fullName evidence="1">Uncharacterized protein</fullName>
    </submittedName>
</protein>
<reference evidence="1 2" key="1">
    <citation type="journal article" date="2021" name="Elife">
        <title>Chloroplast acquisition without the gene transfer in kleptoplastic sea slugs, Plakobranchus ocellatus.</title>
        <authorList>
            <person name="Maeda T."/>
            <person name="Takahashi S."/>
            <person name="Yoshida T."/>
            <person name="Shimamura S."/>
            <person name="Takaki Y."/>
            <person name="Nagai Y."/>
            <person name="Toyoda A."/>
            <person name="Suzuki Y."/>
            <person name="Arimoto A."/>
            <person name="Ishii H."/>
            <person name="Satoh N."/>
            <person name="Nishiyama T."/>
            <person name="Hasebe M."/>
            <person name="Maruyama T."/>
            <person name="Minagawa J."/>
            <person name="Obokata J."/>
            <person name="Shigenobu S."/>
        </authorList>
    </citation>
    <scope>NUCLEOTIDE SEQUENCE [LARGE SCALE GENOMIC DNA]</scope>
</reference>
<sequence>MPVAPGRVNGEKCTVLRDSGCSSVIVKRGLVASAEPRTGTQLVAFADGSTKRVPTTIVFLDCPYYKGSVETASLDEPLYDVILGNIHGVKCPGIQVHDKTISQDAAAVETRAASQRGVKKLKTPKESDLGLSKDNLKALQQEDPILEQARKNAVTGDVIHTGRGSHCWYSC</sequence>
<dbReference type="AlphaFoldDB" id="A0AAV3ZCQ8"/>
<gene>
    <name evidence="1" type="ORF">PoB_001902800</name>
</gene>
<name>A0AAV3ZCQ8_9GAST</name>
<organism evidence="1 2">
    <name type="scientific">Plakobranchus ocellatus</name>
    <dbReference type="NCBI Taxonomy" id="259542"/>
    <lineage>
        <taxon>Eukaryota</taxon>
        <taxon>Metazoa</taxon>
        <taxon>Spiralia</taxon>
        <taxon>Lophotrochozoa</taxon>
        <taxon>Mollusca</taxon>
        <taxon>Gastropoda</taxon>
        <taxon>Heterobranchia</taxon>
        <taxon>Euthyneura</taxon>
        <taxon>Panpulmonata</taxon>
        <taxon>Sacoglossa</taxon>
        <taxon>Placobranchoidea</taxon>
        <taxon>Plakobranchidae</taxon>
        <taxon>Plakobranchus</taxon>
    </lineage>
</organism>
<comment type="caution">
    <text evidence="1">The sequence shown here is derived from an EMBL/GenBank/DDBJ whole genome shotgun (WGS) entry which is preliminary data.</text>
</comment>
<evidence type="ECO:0000313" key="1">
    <source>
        <dbReference type="EMBL" id="GFN92522.1"/>
    </source>
</evidence>
<proteinExistence type="predicted"/>
<accession>A0AAV3ZCQ8</accession>